<name>A0ABT2FS09_9GAMM</name>
<dbReference type="RefSeq" id="WP_238899055.1">
    <property type="nucleotide sequence ID" value="NZ_JAKOGG010000744.1"/>
</dbReference>
<comment type="caution">
    <text evidence="1">The sequence shown here is derived from an EMBL/GenBank/DDBJ whole genome shotgun (WGS) entry which is preliminary data.</text>
</comment>
<dbReference type="EMBL" id="JAKOGG010000744">
    <property type="protein sequence ID" value="MCS4559100.1"/>
    <property type="molecule type" value="Genomic_DNA"/>
</dbReference>
<gene>
    <name evidence="1" type="ORF">L9G74_22015</name>
</gene>
<reference evidence="2" key="1">
    <citation type="submission" date="2023-07" db="EMBL/GenBank/DDBJ databases">
        <title>Shewanella mangrovi sp. nov., an acetaldehyde- degrading bacterium isolated from mangrove sediment.</title>
        <authorList>
            <person name="Liu Y."/>
        </authorList>
    </citation>
    <scope>NUCLEOTIDE SEQUENCE [LARGE SCALE GENOMIC DNA]</scope>
    <source>
        <strain evidence="2">C32</strain>
    </source>
</reference>
<feature type="non-terminal residue" evidence="1">
    <location>
        <position position="79"/>
    </location>
</feature>
<accession>A0ABT2FS09</accession>
<protein>
    <submittedName>
        <fullName evidence="1">Uncharacterized protein</fullName>
    </submittedName>
</protein>
<proteinExistence type="predicted"/>
<feature type="non-terminal residue" evidence="1">
    <location>
        <position position="1"/>
    </location>
</feature>
<dbReference type="Proteomes" id="UP001201549">
    <property type="component" value="Unassembled WGS sequence"/>
</dbReference>
<evidence type="ECO:0000313" key="1">
    <source>
        <dbReference type="EMBL" id="MCS4559100.1"/>
    </source>
</evidence>
<sequence>MPERPSLTHIEALKGLAGNEQLAALLTQHNTLAENIKNWTSQEELAAKRKPAWEMLERFLSQGNNCPEILELRKQVDAV</sequence>
<keyword evidence="2" id="KW-1185">Reference proteome</keyword>
<organism evidence="1 2">
    <name type="scientific">Shewanella electrica</name>
    <dbReference type="NCBI Taxonomy" id="515560"/>
    <lineage>
        <taxon>Bacteria</taxon>
        <taxon>Pseudomonadati</taxon>
        <taxon>Pseudomonadota</taxon>
        <taxon>Gammaproteobacteria</taxon>
        <taxon>Alteromonadales</taxon>
        <taxon>Shewanellaceae</taxon>
        <taxon>Shewanella</taxon>
    </lineage>
</organism>
<evidence type="ECO:0000313" key="2">
    <source>
        <dbReference type="Proteomes" id="UP001201549"/>
    </source>
</evidence>